<reference evidence="1 2" key="1">
    <citation type="submission" date="2019-03" db="EMBL/GenBank/DDBJ databases">
        <title>Genomic Encyclopedia of Type Strains, Phase IV (KMG-IV): sequencing the most valuable type-strain genomes for metagenomic binning, comparative biology and taxonomic classification.</title>
        <authorList>
            <person name="Goeker M."/>
        </authorList>
    </citation>
    <scope>NUCLEOTIDE SEQUENCE [LARGE SCALE GENOMIC DNA]</scope>
    <source>
        <strain evidence="1 2">DSM 24176</strain>
    </source>
</reference>
<keyword evidence="2" id="KW-1185">Reference proteome</keyword>
<evidence type="ECO:0000313" key="1">
    <source>
        <dbReference type="EMBL" id="TCK98064.1"/>
    </source>
</evidence>
<organism evidence="1 2">
    <name type="scientific">Natranaerovirga hydrolytica</name>
    <dbReference type="NCBI Taxonomy" id="680378"/>
    <lineage>
        <taxon>Bacteria</taxon>
        <taxon>Bacillati</taxon>
        <taxon>Bacillota</taxon>
        <taxon>Clostridia</taxon>
        <taxon>Lachnospirales</taxon>
        <taxon>Natranaerovirgaceae</taxon>
        <taxon>Natranaerovirga</taxon>
    </lineage>
</organism>
<sequence>MNDFNKWFHSDYENAKDNAGYLEVQFNSHPTLEIQQQLIIDISGDPDLNINWTIYDVPLEQLIKTKGKDVHPYLFDPLFLDIAGASRFIAPKAPVLVIQNGDEAKAYPLQILLWHGAVNDMFNDRPIVVAYSGLTNNTRILDRELNGTVYEFGTPGILRNSARLLYDIETETVWDPMTGKAIVGHMTSETLESIPSNIVPFELFAQEYPEGLVLSPETGYIRRYLANPYIGYDTGDEPLFFLGEIDERFPTMERVVGISIGESHKAYPYSVLREERVVEDVVNTTELVIFYKTGMVSNMDQARIEASRDVGYTGVFSPYIEGQRLTFYSEDNEIYDEQTNSRWNLLGIAEEGPLEGAQLEMLTASDVFWFAWAAYFPETEIYE</sequence>
<proteinExistence type="predicted"/>
<comment type="caution">
    <text evidence="1">The sequence shown here is derived from an EMBL/GenBank/DDBJ whole genome shotgun (WGS) entry which is preliminary data.</text>
</comment>
<dbReference type="Pfam" id="PF11376">
    <property type="entry name" value="DUF3179"/>
    <property type="match status" value="1"/>
</dbReference>
<dbReference type="Proteomes" id="UP000294545">
    <property type="component" value="Unassembled WGS sequence"/>
</dbReference>
<accession>A0A4R1N239</accession>
<protein>
    <submittedName>
        <fullName evidence="1">Uncharacterized protein DUF3179</fullName>
    </submittedName>
</protein>
<dbReference type="RefSeq" id="WP_132279956.1">
    <property type="nucleotide sequence ID" value="NZ_SMGQ01000011.1"/>
</dbReference>
<dbReference type="AlphaFoldDB" id="A0A4R1N239"/>
<dbReference type="EMBL" id="SMGQ01000011">
    <property type="protein sequence ID" value="TCK98064.1"/>
    <property type="molecule type" value="Genomic_DNA"/>
</dbReference>
<evidence type="ECO:0000313" key="2">
    <source>
        <dbReference type="Proteomes" id="UP000294545"/>
    </source>
</evidence>
<name>A0A4R1N239_9FIRM</name>
<dbReference type="OrthoDB" id="9806357at2"/>
<dbReference type="InterPro" id="IPR021516">
    <property type="entry name" value="DUF3179"/>
</dbReference>
<gene>
    <name evidence="1" type="ORF">EDC19_0481</name>
</gene>